<dbReference type="EMBL" id="FNBL01000013">
    <property type="protein sequence ID" value="SDG16557.1"/>
    <property type="molecule type" value="Genomic_DNA"/>
</dbReference>
<accession>A0A1G7S0L2</accession>
<organism evidence="1 2">
    <name type="scientific">Celeribacter baekdonensis</name>
    <dbReference type="NCBI Taxonomy" id="875171"/>
    <lineage>
        <taxon>Bacteria</taxon>
        <taxon>Pseudomonadati</taxon>
        <taxon>Pseudomonadota</taxon>
        <taxon>Alphaproteobacteria</taxon>
        <taxon>Rhodobacterales</taxon>
        <taxon>Roseobacteraceae</taxon>
        <taxon>Celeribacter</taxon>
    </lineage>
</organism>
<evidence type="ECO:0008006" key="3">
    <source>
        <dbReference type="Google" id="ProtNLM"/>
    </source>
</evidence>
<dbReference type="RefSeq" id="WP_143026867.1">
    <property type="nucleotide sequence ID" value="NZ_FNBL01000013.1"/>
</dbReference>
<sequence>MRNAGREQGKTGGKVPVEWGKKQIMEVERLEALGKTRDEIARALNMSRATLMRRLRETNSN</sequence>
<dbReference type="Gene3D" id="1.10.10.60">
    <property type="entry name" value="Homeodomain-like"/>
    <property type="match status" value="1"/>
</dbReference>
<dbReference type="InterPro" id="IPR009057">
    <property type="entry name" value="Homeodomain-like_sf"/>
</dbReference>
<evidence type="ECO:0000313" key="1">
    <source>
        <dbReference type="EMBL" id="SDG16557.1"/>
    </source>
</evidence>
<proteinExistence type="predicted"/>
<reference evidence="1 2" key="1">
    <citation type="submission" date="2016-10" db="EMBL/GenBank/DDBJ databases">
        <authorList>
            <person name="de Groot N.N."/>
        </authorList>
    </citation>
    <scope>NUCLEOTIDE SEQUENCE [LARGE SCALE GENOMIC DNA]</scope>
    <source>
        <strain evidence="1 2">DSM 27375</strain>
    </source>
</reference>
<dbReference type="Proteomes" id="UP000182284">
    <property type="component" value="Unassembled WGS sequence"/>
</dbReference>
<dbReference type="SUPFAM" id="SSF46689">
    <property type="entry name" value="Homeodomain-like"/>
    <property type="match status" value="1"/>
</dbReference>
<name>A0A1G7S0L2_9RHOB</name>
<gene>
    <name evidence="1" type="ORF">SAMN04488117_11335</name>
</gene>
<dbReference type="AlphaFoldDB" id="A0A1G7S0L2"/>
<protein>
    <recommendedName>
        <fullName evidence="3">Resolvase HTH domain-containing protein</fullName>
    </recommendedName>
</protein>
<evidence type="ECO:0000313" key="2">
    <source>
        <dbReference type="Proteomes" id="UP000182284"/>
    </source>
</evidence>